<dbReference type="KEGG" id="fas:105266922"/>
<protein>
    <submittedName>
        <fullName evidence="4">Heparan-alpha-glucosaminide N-acetyltransferase-like</fullName>
    </submittedName>
</protein>
<evidence type="ECO:0000313" key="3">
    <source>
        <dbReference type="Proteomes" id="UP000694866"/>
    </source>
</evidence>
<dbReference type="PANTHER" id="PTHR31061">
    <property type="entry name" value="LD22376P"/>
    <property type="match status" value="1"/>
</dbReference>
<reference evidence="4" key="1">
    <citation type="submission" date="2025-08" db="UniProtKB">
        <authorList>
            <consortium name="RefSeq"/>
        </authorList>
    </citation>
    <scope>IDENTIFICATION</scope>
    <source>
        <strain evidence="4">USDA-PBARC FA_bdor</strain>
        <tissue evidence="4">Whole organism</tissue>
    </source>
</reference>
<keyword evidence="1" id="KW-0472">Membrane</keyword>
<feature type="transmembrane region" description="Helical" evidence="1">
    <location>
        <begin position="412"/>
        <end position="432"/>
    </location>
</feature>
<feature type="transmembrane region" description="Helical" evidence="1">
    <location>
        <begin position="116"/>
        <end position="143"/>
    </location>
</feature>
<proteinExistence type="predicted"/>
<evidence type="ECO:0000256" key="1">
    <source>
        <dbReference type="SAM" id="Phobius"/>
    </source>
</evidence>
<dbReference type="PANTHER" id="PTHR31061:SF24">
    <property type="entry name" value="LD22376P"/>
    <property type="match status" value="1"/>
</dbReference>
<dbReference type="OrthoDB" id="2149840at2759"/>
<feature type="transmembrane region" description="Helical" evidence="1">
    <location>
        <begin position="505"/>
        <end position="521"/>
    </location>
</feature>
<dbReference type="Pfam" id="PF07786">
    <property type="entry name" value="HGSNAT_cat"/>
    <property type="match status" value="1"/>
</dbReference>
<dbReference type="AlphaFoldDB" id="A0A9R1U126"/>
<feature type="transmembrane region" description="Helical" evidence="1">
    <location>
        <begin position="541"/>
        <end position="559"/>
    </location>
</feature>
<sequence length="567" mass="63762">MLGKMNDHCTNPNKTLGLDEACVSVINDYNTSVSLYSFFNECNACLNQLWANVSANSNTTLSVSTKWPLHMYYVQNKLQWCHNTYRFVEHGHYGWNISRGSICSSIYTIEEPTNPYLPILTVFIILTISAFVNVTTKCFIIFVRGFLSRSTGADRDDTESLNSSGQTENGPGVIRVTRASTRIKTIDAFRGIAVLLMIFVNNGGGEYVFFKHAPWFGLTVADLVLPWFAWIMGLTIVLSLKSDLRLSISRSRIIWKFFRRSLILILLGLIINGRSTTKLQDLRFTGVLQLLGVTYFICASIETIGMKSQRNYQYGRFAFLQDILDAWPQWLIVLGLTATHLLITFLLPVSGCPRGYLGPGGNEYGGQYANCTGGAAGYIDRTVFGNHMYMKTHSPVYGIVAPHDPEGILNTLSAVLIVQFGVQAGRILFCYYLGNASKIIRWCCWATFTGIAALFCYWSKGGGIPLSKNLMSLPFVLATCSCAFILFALLYYFIDHRRFWDGVPFSYAGTNALFLYVGHYFTMKSFPWAWQLDNPSHASALAMNIWTTTLWAFIAFLLYRKDIIITV</sequence>
<feature type="transmembrane region" description="Helical" evidence="1">
    <location>
        <begin position="439"/>
        <end position="460"/>
    </location>
</feature>
<feature type="transmembrane region" description="Helical" evidence="1">
    <location>
        <begin position="472"/>
        <end position="493"/>
    </location>
</feature>
<accession>A0A9R1U126</accession>
<organism evidence="3 4">
    <name type="scientific">Fopius arisanus</name>
    <dbReference type="NCBI Taxonomy" id="64838"/>
    <lineage>
        <taxon>Eukaryota</taxon>
        <taxon>Metazoa</taxon>
        <taxon>Ecdysozoa</taxon>
        <taxon>Arthropoda</taxon>
        <taxon>Hexapoda</taxon>
        <taxon>Insecta</taxon>
        <taxon>Pterygota</taxon>
        <taxon>Neoptera</taxon>
        <taxon>Endopterygota</taxon>
        <taxon>Hymenoptera</taxon>
        <taxon>Apocrita</taxon>
        <taxon>Ichneumonoidea</taxon>
        <taxon>Braconidae</taxon>
        <taxon>Opiinae</taxon>
        <taxon>Fopius</taxon>
    </lineage>
</organism>
<dbReference type="GeneID" id="105266922"/>
<feature type="transmembrane region" description="Helical" evidence="1">
    <location>
        <begin position="188"/>
        <end position="209"/>
    </location>
</feature>
<feature type="transmembrane region" description="Helical" evidence="1">
    <location>
        <begin position="327"/>
        <end position="347"/>
    </location>
</feature>
<name>A0A9R1U126_9HYME</name>
<dbReference type="Proteomes" id="UP000694866">
    <property type="component" value="Unplaced"/>
</dbReference>
<feature type="domain" description="Heparan-alpha-glucosaminide N-acetyltransferase catalytic" evidence="2">
    <location>
        <begin position="182"/>
        <end position="305"/>
    </location>
</feature>
<keyword evidence="3" id="KW-1185">Reference proteome</keyword>
<dbReference type="InterPro" id="IPR012429">
    <property type="entry name" value="HGSNAT_cat"/>
</dbReference>
<gene>
    <name evidence="4" type="primary">LOC105266922</name>
</gene>
<keyword evidence="1" id="KW-1133">Transmembrane helix</keyword>
<evidence type="ECO:0000313" key="4">
    <source>
        <dbReference type="RefSeq" id="XP_011303728.1"/>
    </source>
</evidence>
<keyword evidence="1" id="KW-0812">Transmembrane</keyword>
<evidence type="ECO:0000259" key="2">
    <source>
        <dbReference type="Pfam" id="PF07786"/>
    </source>
</evidence>
<dbReference type="RefSeq" id="XP_011303728.1">
    <property type="nucleotide sequence ID" value="XM_011305426.1"/>
</dbReference>
<feature type="transmembrane region" description="Helical" evidence="1">
    <location>
        <begin position="257"/>
        <end position="275"/>
    </location>
</feature>
<feature type="transmembrane region" description="Helical" evidence="1">
    <location>
        <begin position="215"/>
        <end position="237"/>
    </location>
</feature>
<feature type="transmembrane region" description="Helical" evidence="1">
    <location>
        <begin position="287"/>
        <end position="306"/>
    </location>
</feature>